<feature type="transmembrane region" description="Helical" evidence="11">
    <location>
        <begin position="465"/>
        <end position="489"/>
    </location>
</feature>
<feature type="domain" description="Ig-like" evidence="13">
    <location>
        <begin position="366"/>
        <end position="449"/>
    </location>
</feature>
<feature type="region of interest" description="Disordered" evidence="10">
    <location>
        <begin position="104"/>
        <end position="155"/>
    </location>
</feature>
<dbReference type="GO" id="GO:0043184">
    <property type="term" value="F:vascular endothelial growth factor receptor 2 binding"/>
    <property type="evidence" value="ECO:0007669"/>
    <property type="project" value="TreeGrafter"/>
</dbReference>
<dbReference type="PROSITE" id="PS50835">
    <property type="entry name" value="IG_LIKE"/>
    <property type="match status" value="2"/>
</dbReference>
<dbReference type="InterPro" id="IPR007110">
    <property type="entry name" value="Ig-like_dom"/>
</dbReference>
<organism evidence="14 15">
    <name type="scientific">Cairina moschata</name>
    <name type="common">Muscovy duck</name>
    <dbReference type="NCBI Taxonomy" id="8855"/>
    <lineage>
        <taxon>Eukaryota</taxon>
        <taxon>Metazoa</taxon>
        <taxon>Chordata</taxon>
        <taxon>Craniata</taxon>
        <taxon>Vertebrata</taxon>
        <taxon>Euteleostomi</taxon>
        <taxon>Archelosauria</taxon>
        <taxon>Archosauria</taxon>
        <taxon>Dinosauria</taxon>
        <taxon>Saurischia</taxon>
        <taxon>Theropoda</taxon>
        <taxon>Coelurosauria</taxon>
        <taxon>Aves</taxon>
        <taxon>Neognathae</taxon>
        <taxon>Galloanserae</taxon>
        <taxon>Anseriformes</taxon>
        <taxon>Anatidae</taxon>
        <taxon>Anatinae</taxon>
        <taxon>Cairina</taxon>
    </lineage>
</organism>
<comment type="similarity">
    <text evidence="2">Belongs to the nectin family.</text>
</comment>
<reference evidence="14" key="1">
    <citation type="submission" date="2025-08" db="UniProtKB">
        <authorList>
            <consortium name="Ensembl"/>
        </authorList>
    </citation>
    <scope>IDENTIFICATION</scope>
</reference>
<evidence type="ECO:0000313" key="14">
    <source>
        <dbReference type="Ensembl" id="ENSCMMP00000008260.1"/>
    </source>
</evidence>
<dbReference type="GO" id="GO:0035020">
    <property type="term" value="P:regulation of Rac protein signal transduction"/>
    <property type="evidence" value="ECO:0007669"/>
    <property type="project" value="TreeGrafter"/>
</dbReference>
<keyword evidence="9" id="KW-0393">Immunoglobulin domain</keyword>
<dbReference type="SMART" id="SM00409">
    <property type="entry name" value="IG"/>
    <property type="match status" value="2"/>
</dbReference>
<keyword evidence="8" id="KW-1015">Disulfide bond</keyword>
<keyword evidence="7 11" id="KW-0472">Membrane</keyword>
<dbReference type="Pfam" id="PF00047">
    <property type="entry name" value="ig"/>
    <property type="match status" value="1"/>
</dbReference>
<evidence type="ECO:0000256" key="12">
    <source>
        <dbReference type="SAM" id="SignalP"/>
    </source>
</evidence>
<keyword evidence="4 12" id="KW-0732">Signal</keyword>
<dbReference type="InterPro" id="IPR036179">
    <property type="entry name" value="Ig-like_dom_sf"/>
</dbReference>
<dbReference type="InterPro" id="IPR003599">
    <property type="entry name" value="Ig_sub"/>
</dbReference>
<sequence>MGPWGGPFGPRGGGAVIFLGEKTLILGVGAALWVPPVPPRGARCHFWPPPSQLGVQGSRPGGVATPKGGGQTLPHPFLVHPNPFLGSPTPHGGVLLPCPPSPSWGAPAPAPPSPLGGPGTGSPPPGRRGGDTWDPRRPSWGAPSPPAPAWDCKQRPPRRPRLLLRAHWPGLSHLISIHYPASSPLPGGERHRDAAATMKPPRGPPLLAGLLLLWAAGEGRAQEVQAENVTVLEGSTAEITCRLHHYDGSIVVIQNPARQTLFFNGTRALKDERFQLAEFTQRQLRIQLARARLDDEGGYFCQLYTDDTHHQIATLTVLVPPETPVVEVTEPAVEGGEVELSCVVPRARPPATLRWYRDRRELKDAPTARIHPSQSVLREGDTLVLTCAVNGNPLPTDIAWSRGNESLPERARAEGEVLTLPALSPQDNGTYSCQAGNRHGRASDHYVLVVYDPGAVVAAQRSVPYAIVGGILALLVFLLICVLVTMVWCSIRQKGSYLTHEASGLDEHGEAREAFLNGADGHKRK</sequence>
<evidence type="ECO:0000256" key="7">
    <source>
        <dbReference type="ARBA" id="ARBA00023136"/>
    </source>
</evidence>
<dbReference type="FunFam" id="2.60.40.10:FF:000013">
    <property type="entry name" value="cell adhesion molecule 1 isoform X1"/>
    <property type="match status" value="1"/>
</dbReference>
<feature type="region of interest" description="Disordered" evidence="10">
    <location>
        <begin position="52"/>
        <end position="74"/>
    </location>
</feature>
<dbReference type="InterPro" id="IPR013151">
    <property type="entry name" value="Immunoglobulin_dom"/>
</dbReference>
<feature type="compositionally biased region" description="Basic and acidic residues" evidence="10">
    <location>
        <begin position="128"/>
        <end position="137"/>
    </location>
</feature>
<feature type="chain" id="PRO_5034295538" evidence="12">
    <location>
        <begin position="31"/>
        <end position="525"/>
    </location>
</feature>
<dbReference type="SMART" id="SM00294">
    <property type="entry name" value="4.1m"/>
    <property type="match status" value="1"/>
</dbReference>
<dbReference type="GO" id="GO:0016020">
    <property type="term" value="C:membrane"/>
    <property type="evidence" value="ECO:0007669"/>
    <property type="project" value="UniProtKB-SubCell"/>
</dbReference>
<dbReference type="GO" id="GO:0044291">
    <property type="term" value="C:cell-cell contact zone"/>
    <property type="evidence" value="ECO:0007669"/>
    <property type="project" value="TreeGrafter"/>
</dbReference>
<dbReference type="InterPro" id="IPR003585">
    <property type="entry name" value="Neurexin-like"/>
</dbReference>
<evidence type="ECO:0000259" key="13">
    <source>
        <dbReference type="PROSITE" id="PS50835"/>
    </source>
</evidence>
<dbReference type="AlphaFoldDB" id="A0A8C3BR79"/>
<dbReference type="Proteomes" id="UP000694556">
    <property type="component" value="Unassembled WGS sequence"/>
</dbReference>
<evidence type="ECO:0000313" key="15">
    <source>
        <dbReference type="Proteomes" id="UP000694556"/>
    </source>
</evidence>
<dbReference type="InterPro" id="IPR013783">
    <property type="entry name" value="Ig-like_fold"/>
</dbReference>
<keyword evidence="6 11" id="KW-1133">Transmembrane helix</keyword>
<keyword evidence="3 11" id="KW-0812">Transmembrane</keyword>
<evidence type="ECO:0000256" key="3">
    <source>
        <dbReference type="ARBA" id="ARBA00022692"/>
    </source>
</evidence>
<dbReference type="PANTHER" id="PTHR45889:SF3">
    <property type="entry name" value="CELL ADHESION MOLECULE 4"/>
    <property type="match status" value="1"/>
</dbReference>
<keyword evidence="5" id="KW-0677">Repeat</keyword>
<dbReference type="SMART" id="SM00408">
    <property type="entry name" value="IGc2"/>
    <property type="match status" value="1"/>
</dbReference>
<evidence type="ECO:0000256" key="8">
    <source>
        <dbReference type="ARBA" id="ARBA00023157"/>
    </source>
</evidence>
<dbReference type="Gene3D" id="2.60.40.10">
    <property type="entry name" value="Immunoglobulins"/>
    <property type="match status" value="3"/>
</dbReference>
<evidence type="ECO:0000256" key="1">
    <source>
        <dbReference type="ARBA" id="ARBA00004479"/>
    </source>
</evidence>
<name>A0A8C3BR79_CAIMO</name>
<feature type="compositionally biased region" description="Pro residues" evidence="10">
    <location>
        <begin position="104"/>
        <end position="126"/>
    </location>
</feature>
<dbReference type="GO" id="GO:0061041">
    <property type="term" value="P:regulation of wound healing"/>
    <property type="evidence" value="ECO:0007669"/>
    <property type="project" value="TreeGrafter"/>
</dbReference>
<protein>
    <submittedName>
        <fullName evidence="14">Cell adhesion molecule 4</fullName>
    </submittedName>
</protein>
<dbReference type="PANTHER" id="PTHR45889">
    <property type="entry name" value="IG-LIKE DOMAIN-CONTAINING PROTEIN"/>
    <property type="match status" value="1"/>
</dbReference>
<evidence type="ECO:0000256" key="2">
    <source>
        <dbReference type="ARBA" id="ARBA00007810"/>
    </source>
</evidence>
<evidence type="ECO:0000256" key="4">
    <source>
        <dbReference type="ARBA" id="ARBA00022729"/>
    </source>
</evidence>
<evidence type="ECO:0000256" key="11">
    <source>
        <dbReference type="SAM" id="Phobius"/>
    </source>
</evidence>
<evidence type="ECO:0000256" key="6">
    <source>
        <dbReference type="ARBA" id="ARBA00022989"/>
    </source>
</evidence>
<evidence type="ECO:0000256" key="9">
    <source>
        <dbReference type="ARBA" id="ARBA00023319"/>
    </source>
</evidence>
<dbReference type="InterPro" id="IPR003598">
    <property type="entry name" value="Ig_sub2"/>
</dbReference>
<comment type="subcellular location">
    <subcellularLocation>
        <location evidence="1">Membrane</location>
        <topology evidence="1">Single-pass type I membrane protein</topology>
    </subcellularLocation>
</comment>
<dbReference type="CDD" id="cd00096">
    <property type="entry name" value="Ig"/>
    <property type="match status" value="1"/>
</dbReference>
<feature type="domain" description="Ig-like" evidence="13">
    <location>
        <begin position="321"/>
        <end position="358"/>
    </location>
</feature>
<dbReference type="GO" id="GO:0007156">
    <property type="term" value="P:homophilic cell adhesion via plasma membrane adhesion molecules"/>
    <property type="evidence" value="ECO:0007669"/>
    <property type="project" value="TreeGrafter"/>
</dbReference>
<reference evidence="14" key="2">
    <citation type="submission" date="2025-09" db="UniProtKB">
        <authorList>
            <consortium name="Ensembl"/>
        </authorList>
    </citation>
    <scope>IDENTIFICATION</scope>
</reference>
<dbReference type="SUPFAM" id="SSF48726">
    <property type="entry name" value="Immunoglobulin"/>
    <property type="match status" value="3"/>
</dbReference>
<keyword evidence="15" id="KW-1185">Reference proteome</keyword>
<evidence type="ECO:0000256" key="10">
    <source>
        <dbReference type="SAM" id="MobiDB-lite"/>
    </source>
</evidence>
<dbReference type="Ensembl" id="ENSCMMT00000009098.1">
    <property type="protein sequence ID" value="ENSCMMP00000008260.1"/>
    <property type="gene ID" value="ENSCMMG00000005239.1"/>
</dbReference>
<evidence type="ECO:0000256" key="5">
    <source>
        <dbReference type="ARBA" id="ARBA00022737"/>
    </source>
</evidence>
<proteinExistence type="inferred from homology"/>
<feature type="signal peptide" evidence="12">
    <location>
        <begin position="1"/>
        <end position="30"/>
    </location>
</feature>
<accession>A0A8C3BR79</accession>
<dbReference type="Pfam" id="PF13927">
    <property type="entry name" value="Ig_3"/>
    <property type="match status" value="1"/>
</dbReference>